<dbReference type="AlphaFoldDB" id="A0A6A3ZUU2"/>
<feature type="non-terminal residue" evidence="1">
    <location>
        <position position="91"/>
    </location>
</feature>
<dbReference type="EMBL" id="QXGD01000423">
    <property type="protein sequence ID" value="KAE9240133.1"/>
    <property type="molecule type" value="Genomic_DNA"/>
</dbReference>
<evidence type="ECO:0000313" key="2">
    <source>
        <dbReference type="Proteomes" id="UP000440367"/>
    </source>
</evidence>
<gene>
    <name evidence="1" type="ORF">PF002_g9907</name>
</gene>
<accession>A0A6A3ZUU2</accession>
<comment type="caution">
    <text evidence="1">The sequence shown here is derived from an EMBL/GenBank/DDBJ whole genome shotgun (WGS) entry which is preliminary data.</text>
</comment>
<name>A0A6A3ZUU2_9STRA</name>
<protein>
    <submittedName>
        <fullName evidence="1">Uncharacterized protein</fullName>
    </submittedName>
</protein>
<evidence type="ECO:0000313" key="1">
    <source>
        <dbReference type="EMBL" id="KAE9240133.1"/>
    </source>
</evidence>
<sequence length="91" mass="10224">MATAGVTLPPDTYPKSRGSGAAEEFLLDVPLKHALSEYIRRTGASLPVFVELFRDQTAEDYRPNKNLVPAVLDDLCKGYRHLDQLHEIVRE</sequence>
<reference evidence="1 2" key="1">
    <citation type="submission" date="2018-08" db="EMBL/GenBank/DDBJ databases">
        <title>Genomic investigation of the strawberry pathogen Phytophthora fragariae indicates pathogenicity is determined by transcriptional variation in three key races.</title>
        <authorList>
            <person name="Adams T.M."/>
            <person name="Armitage A.D."/>
            <person name="Sobczyk M.K."/>
            <person name="Bates H.J."/>
            <person name="Dunwell J.M."/>
            <person name="Nellist C.F."/>
            <person name="Harrison R.J."/>
        </authorList>
    </citation>
    <scope>NUCLEOTIDE SEQUENCE [LARGE SCALE GENOMIC DNA]</scope>
    <source>
        <strain evidence="1 2">BC-1</strain>
    </source>
</reference>
<organism evidence="1 2">
    <name type="scientific">Phytophthora fragariae</name>
    <dbReference type="NCBI Taxonomy" id="53985"/>
    <lineage>
        <taxon>Eukaryota</taxon>
        <taxon>Sar</taxon>
        <taxon>Stramenopiles</taxon>
        <taxon>Oomycota</taxon>
        <taxon>Peronosporomycetes</taxon>
        <taxon>Peronosporales</taxon>
        <taxon>Peronosporaceae</taxon>
        <taxon>Phytophthora</taxon>
    </lineage>
</organism>
<dbReference type="Proteomes" id="UP000440367">
    <property type="component" value="Unassembled WGS sequence"/>
</dbReference>
<proteinExistence type="predicted"/>